<evidence type="ECO:0000313" key="3">
    <source>
        <dbReference type="Proteomes" id="UP001248819"/>
    </source>
</evidence>
<gene>
    <name evidence="2" type="ORF">RM529_10945</name>
</gene>
<dbReference type="RefSeq" id="WP_311484835.1">
    <property type="nucleotide sequence ID" value="NZ_JAVRHP010000054.1"/>
</dbReference>
<name>A0ABU3CWL3_9FLAO</name>
<accession>A0ABU3CWL3</accession>
<dbReference type="Gene3D" id="2.60.40.1120">
    <property type="entry name" value="Carboxypeptidase-like, regulatory domain"/>
    <property type="match status" value="1"/>
</dbReference>
<dbReference type="EMBL" id="JAVRHP010000054">
    <property type="protein sequence ID" value="MDT0650666.1"/>
    <property type="molecule type" value="Genomic_DNA"/>
</dbReference>
<dbReference type="Pfam" id="PF13620">
    <property type="entry name" value="CarboxypepD_reg"/>
    <property type="match status" value="1"/>
</dbReference>
<feature type="chain" id="PRO_5047140338" evidence="1">
    <location>
        <begin position="23"/>
        <end position="73"/>
    </location>
</feature>
<proteinExistence type="predicted"/>
<reference evidence="2 3" key="1">
    <citation type="submission" date="2023-09" db="EMBL/GenBank/DDBJ databases">
        <authorList>
            <person name="Rey-Velasco X."/>
        </authorList>
    </citation>
    <scope>NUCLEOTIDE SEQUENCE [LARGE SCALE GENOMIC DNA]</scope>
    <source>
        <strain evidence="2 3">F297</strain>
    </source>
</reference>
<feature type="non-terminal residue" evidence="2">
    <location>
        <position position="73"/>
    </location>
</feature>
<organism evidence="2 3">
    <name type="scientific">Autumnicola edwardsiae</name>
    <dbReference type="NCBI Taxonomy" id="3075594"/>
    <lineage>
        <taxon>Bacteria</taxon>
        <taxon>Pseudomonadati</taxon>
        <taxon>Bacteroidota</taxon>
        <taxon>Flavobacteriia</taxon>
        <taxon>Flavobacteriales</taxon>
        <taxon>Flavobacteriaceae</taxon>
        <taxon>Autumnicola</taxon>
    </lineage>
</organism>
<keyword evidence="1" id="KW-0732">Signal</keyword>
<evidence type="ECO:0000313" key="2">
    <source>
        <dbReference type="EMBL" id="MDT0650666.1"/>
    </source>
</evidence>
<keyword evidence="3" id="KW-1185">Reference proteome</keyword>
<comment type="caution">
    <text evidence="2">The sequence shown here is derived from an EMBL/GenBank/DDBJ whole genome shotgun (WGS) entry which is preliminary data.</text>
</comment>
<protein>
    <submittedName>
        <fullName evidence="2">Carboxypeptidase-like regulatory domain-containing protein</fullName>
    </submittedName>
</protein>
<dbReference type="SUPFAM" id="SSF49464">
    <property type="entry name" value="Carboxypeptidase regulatory domain-like"/>
    <property type="match status" value="1"/>
</dbReference>
<dbReference type="Proteomes" id="UP001248819">
    <property type="component" value="Unassembled WGS sequence"/>
</dbReference>
<dbReference type="InterPro" id="IPR008969">
    <property type="entry name" value="CarboxyPept-like_regulatory"/>
</dbReference>
<evidence type="ECO:0000256" key="1">
    <source>
        <dbReference type="SAM" id="SignalP"/>
    </source>
</evidence>
<sequence length="73" mass="8040">MKTQMKTLAFLLLALTPGIFYAQTIKGRVMDETDVIPFVNVSVANNNNQMITGTTTDENGLFSIKVKPGTYNI</sequence>
<feature type="signal peptide" evidence="1">
    <location>
        <begin position="1"/>
        <end position="22"/>
    </location>
</feature>